<sequence>MNGVELMEVLKELKSGRFRSLYLLYGPEQYFIEEARHLLMKKAIAGEDAELNITSFDMTEVPVEAAIEEAETLPFLGDRKLVFIQNPLFFTAEKSKIDHDLIKLEQYLQDPSPFTILVFQARFEKLDERKKITKLIKKQAGILEAKKPAEKELSGWIQSKAAEEGAVIGESAVHQLLNIAGFNLSVLAMEIGKLALYAGEGGEITEEHVTSLTARTLESDIFRLVDQIVTGRWQEAFRIFYDLIRLNEEPLKILAIVAGQFRLIYQVKELSKKGYGQQQMAGQLKVHPFRVKIASGQSRSFTETQLASIIQLLAESDYEMKSSGMEKKMIMEMFFFRLQTMMKAK</sequence>
<evidence type="ECO:0000313" key="11">
    <source>
        <dbReference type="EMBL" id="OLN23414.1"/>
    </source>
</evidence>
<dbReference type="EC" id="2.7.7.7" evidence="1"/>
<dbReference type="GO" id="GO:0006261">
    <property type="term" value="P:DNA-templated DNA replication"/>
    <property type="evidence" value="ECO:0007669"/>
    <property type="project" value="TreeGrafter"/>
</dbReference>
<dbReference type="GO" id="GO:0009360">
    <property type="term" value="C:DNA polymerase III complex"/>
    <property type="evidence" value="ECO:0007669"/>
    <property type="project" value="InterPro"/>
</dbReference>
<dbReference type="SUPFAM" id="SSF48019">
    <property type="entry name" value="post-AAA+ oligomerization domain-like"/>
    <property type="match status" value="1"/>
</dbReference>
<dbReference type="Gene3D" id="3.40.50.300">
    <property type="entry name" value="P-loop containing nucleotide triphosphate hydrolases"/>
    <property type="match status" value="1"/>
</dbReference>
<evidence type="ECO:0000256" key="1">
    <source>
        <dbReference type="ARBA" id="ARBA00012417"/>
    </source>
</evidence>
<dbReference type="InterPro" id="IPR005790">
    <property type="entry name" value="DNA_polIII_delta"/>
</dbReference>
<dbReference type="AlphaFoldDB" id="A0A1Q8Q7U4"/>
<evidence type="ECO:0000256" key="8">
    <source>
        <dbReference type="ARBA" id="ARBA00049244"/>
    </source>
</evidence>
<keyword evidence="4" id="KW-0548">Nucleotidyltransferase</keyword>
<dbReference type="EMBL" id="MSDU01000008">
    <property type="protein sequence ID" value="OLN23414.1"/>
    <property type="molecule type" value="Genomic_DNA"/>
</dbReference>
<evidence type="ECO:0000259" key="9">
    <source>
        <dbReference type="Pfam" id="PF06144"/>
    </source>
</evidence>
<dbReference type="GO" id="GO:0003887">
    <property type="term" value="F:DNA-directed DNA polymerase activity"/>
    <property type="evidence" value="ECO:0007669"/>
    <property type="project" value="UniProtKB-KW"/>
</dbReference>
<dbReference type="Gene3D" id="1.10.8.60">
    <property type="match status" value="1"/>
</dbReference>
<keyword evidence="3" id="KW-0808">Transferase</keyword>
<comment type="similarity">
    <text evidence="7">Belongs to the DNA polymerase HolA subunit family.</text>
</comment>
<comment type="catalytic activity">
    <reaction evidence="8">
        <text>DNA(n) + a 2'-deoxyribonucleoside 5'-triphosphate = DNA(n+1) + diphosphate</text>
        <dbReference type="Rhea" id="RHEA:22508"/>
        <dbReference type="Rhea" id="RHEA-COMP:17339"/>
        <dbReference type="Rhea" id="RHEA-COMP:17340"/>
        <dbReference type="ChEBI" id="CHEBI:33019"/>
        <dbReference type="ChEBI" id="CHEBI:61560"/>
        <dbReference type="ChEBI" id="CHEBI:173112"/>
        <dbReference type="EC" id="2.7.7.7"/>
    </reaction>
</comment>
<dbReference type="Pfam" id="PF06144">
    <property type="entry name" value="DNA_pol3_delta"/>
    <property type="match status" value="1"/>
</dbReference>
<evidence type="ECO:0000259" key="10">
    <source>
        <dbReference type="Pfam" id="PF21694"/>
    </source>
</evidence>
<evidence type="ECO:0000256" key="5">
    <source>
        <dbReference type="ARBA" id="ARBA00022705"/>
    </source>
</evidence>
<proteinExistence type="inferred from homology"/>
<feature type="domain" description="DNA polymerase III delta subunit-like C-terminal" evidence="10">
    <location>
        <begin position="218"/>
        <end position="337"/>
    </location>
</feature>
<dbReference type="InterPro" id="IPR027417">
    <property type="entry name" value="P-loop_NTPase"/>
</dbReference>
<accession>A0A1Q8Q7U4</accession>
<dbReference type="Pfam" id="PF21694">
    <property type="entry name" value="DNA_pol3_delta_C"/>
    <property type="match status" value="1"/>
</dbReference>
<keyword evidence="6" id="KW-0239">DNA-directed DNA polymerase</keyword>
<dbReference type="GO" id="GO:0003677">
    <property type="term" value="F:DNA binding"/>
    <property type="evidence" value="ECO:0007669"/>
    <property type="project" value="InterPro"/>
</dbReference>
<dbReference type="InterPro" id="IPR048466">
    <property type="entry name" value="DNA_pol3_delta-like_C"/>
</dbReference>
<dbReference type="InterPro" id="IPR010372">
    <property type="entry name" value="DNA_pol3_delta_N"/>
</dbReference>
<evidence type="ECO:0000256" key="6">
    <source>
        <dbReference type="ARBA" id="ARBA00022932"/>
    </source>
</evidence>
<dbReference type="PANTHER" id="PTHR34388">
    <property type="entry name" value="DNA POLYMERASE III SUBUNIT DELTA"/>
    <property type="match status" value="1"/>
</dbReference>
<comment type="caution">
    <text evidence="11">The sequence shown here is derived from an EMBL/GenBank/DDBJ whole genome shotgun (WGS) entry which is preliminary data.</text>
</comment>
<protein>
    <recommendedName>
        <fullName evidence="2">DNA polymerase III subunit delta</fullName>
        <ecNumber evidence="1">2.7.7.7</ecNumber>
    </recommendedName>
</protein>
<dbReference type="Gene3D" id="1.20.272.10">
    <property type="match status" value="1"/>
</dbReference>
<dbReference type="NCBIfam" id="TIGR01128">
    <property type="entry name" value="holA"/>
    <property type="match status" value="1"/>
</dbReference>
<dbReference type="STRING" id="1714264.BTO30_05490"/>
<dbReference type="Proteomes" id="UP000185568">
    <property type="component" value="Unassembled WGS sequence"/>
</dbReference>
<name>A0A1Q8Q7U4_9BACI</name>
<evidence type="ECO:0000256" key="2">
    <source>
        <dbReference type="ARBA" id="ARBA00017703"/>
    </source>
</evidence>
<reference evidence="11 12" key="1">
    <citation type="submission" date="2016-12" db="EMBL/GenBank/DDBJ databases">
        <title>Domibacillus antri genome sequencing.</title>
        <authorList>
            <person name="Verma A."/>
            <person name="Krishnamurthi S."/>
        </authorList>
    </citation>
    <scope>NUCLEOTIDE SEQUENCE [LARGE SCALE GENOMIC DNA]</scope>
    <source>
        <strain evidence="11 12">XD80</strain>
    </source>
</reference>
<keyword evidence="12" id="KW-1185">Reference proteome</keyword>
<evidence type="ECO:0000256" key="3">
    <source>
        <dbReference type="ARBA" id="ARBA00022679"/>
    </source>
</evidence>
<dbReference type="SUPFAM" id="SSF52540">
    <property type="entry name" value="P-loop containing nucleoside triphosphate hydrolases"/>
    <property type="match status" value="1"/>
</dbReference>
<dbReference type="PANTHER" id="PTHR34388:SF1">
    <property type="entry name" value="DNA POLYMERASE III SUBUNIT DELTA"/>
    <property type="match status" value="1"/>
</dbReference>
<evidence type="ECO:0000256" key="7">
    <source>
        <dbReference type="ARBA" id="ARBA00034754"/>
    </source>
</evidence>
<gene>
    <name evidence="11" type="ORF">BTO30_05490</name>
</gene>
<keyword evidence="5" id="KW-0235">DNA replication</keyword>
<evidence type="ECO:0000256" key="4">
    <source>
        <dbReference type="ARBA" id="ARBA00022695"/>
    </source>
</evidence>
<evidence type="ECO:0000313" key="12">
    <source>
        <dbReference type="Proteomes" id="UP000185568"/>
    </source>
</evidence>
<feature type="domain" description="DNA polymerase III delta N-terminal" evidence="9">
    <location>
        <begin position="22"/>
        <end position="146"/>
    </location>
</feature>
<organism evidence="11 12">
    <name type="scientific">Domibacillus antri</name>
    <dbReference type="NCBI Taxonomy" id="1714264"/>
    <lineage>
        <taxon>Bacteria</taxon>
        <taxon>Bacillati</taxon>
        <taxon>Bacillota</taxon>
        <taxon>Bacilli</taxon>
        <taxon>Bacillales</taxon>
        <taxon>Bacillaceae</taxon>
        <taxon>Domibacillus</taxon>
    </lineage>
</organism>
<dbReference type="InterPro" id="IPR008921">
    <property type="entry name" value="DNA_pol3_clamp-load_cplx_C"/>
</dbReference>